<name>A0ABU2HI56_9GAMM</name>
<proteinExistence type="predicted"/>
<evidence type="ECO:0000313" key="2">
    <source>
        <dbReference type="Proteomes" id="UP001267407"/>
    </source>
</evidence>
<dbReference type="Proteomes" id="UP001267407">
    <property type="component" value="Unassembled WGS sequence"/>
</dbReference>
<gene>
    <name evidence="1" type="ORF">RKA07_11665</name>
</gene>
<dbReference type="RefSeq" id="WP_310966387.1">
    <property type="nucleotide sequence ID" value="NZ_JAVMBO010000016.1"/>
</dbReference>
<evidence type="ECO:0008006" key="3">
    <source>
        <dbReference type="Google" id="ProtNLM"/>
    </source>
</evidence>
<keyword evidence="2" id="KW-1185">Reference proteome</keyword>
<organism evidence="1 2">
    <name type="scientific">Marinobacter xiaoshiensis</name>
    <dbReference type="NCBI Taxonomy" id="3073652"/>
    <lineage>
        <taxon>Bacteria</taxon>
        <taxon>Pseudomonadati</taxon>
        <taxon>Pseudomonadota</taxon>
        <taxon>Gammaproteobacteria</taxon>
        <taxon>Pseudomonadales</taxon>
        <taxon>Marinobacteraceae</taxon>
        <taxon>Marinobacter</taxon>
    </lineage>
</organism>
<evidence type="ECO:0000313" key="1">
    <source>
        <dbReference type="EMBL" id="MDS1310746.1"/>
    </source>
</evidence>
<comment type="caution">
    <text evidence="1">The sequence shown here is derived from an EMBL/GenBank/DDBJ whole genome shotgun (WGS) entry which is preliminary data.</text>
</comment>
<protein>
    <recommendedName>
        <fullName evidence="3">Acetyltransferase (GNAT) domain-containing protein</fullName>
    </recommendedName>
</protein>
<accession>A0ABU2HI56</accession>
<dbReference type="EMBL" id="JAVMBO010000016">
    <property type="protein sequence ID" value="MDS1310746.1"/>
    <property type="molecule type" value="Genomic_DNA"/>
</dbReference>
<reference evidence="1" key="1">
    <citation type="submission" date="2023-09" db="EMBL/GenBank/DDBJ databases">
        <title>Marinobacter sediminicola sp. nov. and Marinobacter maritimum sp. nov., isolated from marine sediment.</title>
        <authorList>
            <person name="An J."/>
        </authorList>
    </citation>
    <scope>NUCLEOTIDE SEQUENCE</scope>
    <source>
        <strain evidence="1">F60267</strain>
    </source>
</reference>
<sequence>MTKTLRVRAVKKTDVESIVRLRTSYQQQQQEALRNNDPDKFQFVYESDNVDTALIDAIEQGIYRSEDLKESHIFVIAERD</sequence>